<gene>
    <name evidence="2" type="ORF">DFQ59_103286</name>
</gene>
<dbReference type="Proteomes" id="UP000252707">
    <property type="component" value="Unassembled WGS sequence"/>
</dbReference>
<dbReference type="AlphaFoldDB" id="A0A369CDM4"/>
<keyword evidence="3" id="KW-1185">Reference proteome</keyword>
<keyword evidence="1" id="KW-0812">Transmembrane</keyword>
<proteinExistence type="predicted"/>
<evidence type="ECO:0000313" key="2">
    <source>
        <dbReference type="EMBL" id="RCX31318.1"/>
    </source>
</evidence>
<protein>
    <submittedName>
        <fullName evidence="2">DUF2909 family protein</fullName>
    </submittedName>
</protein>
<dbReference type="Pfam" id="PF11137">
    <property type="entry name" value="DUF2909"/>
    <property type="match status" value="1"/>
</dbReference>
<feature type="transmembrane region" description="Helical" evidence="1">
    <location>
        <begin position="6"/>
        <end position="26"/>
    </location>
</feature>
<keyword evidence="1" id="KW-1133">Transmembrane helix</keyword>
<organism evidence="2 3">
    <name type="scientific">Thioalbus denitrificans</name>
    <dbReference type="NCBI Taxonomy" id="547122"/>
    <lineage>
        <taxon>Bacteria</taxon>
        <taxon>Pseudomonadati</taxon>
        <taxon>Pseudomonadota</taxon>
        <taxon>Gammaproteobacteria</taxon>
        <taxon>Chromatiales</taxon>
        <taxon>Ectothiorhodospiraceae</taxon>
        <taxon>Thioalbus</taxon>
    </lineage>
</organism>
<name>A0A369CDM4_9GAMM</name>
<dbReference type="EMBL" id="QPJY01000003">
    <property type="protein sequence ID" value="RCX31318.1"/>
    <property type="molecule type" value="Genomic_DNA"/>
</dbReference>
<dbReference type="InterPro" id="IPR021313">
    <property type="entry name" value="DUF2909"/>
</dbReference>
<dbReference type="RefSeq" id="WP_114279486.1">
    <property type="nucleotide sequence ID" value="NZ_QPJY01000003.1"/>
</dbReference>
<dbReference type="NCBIfam" id="NF033233">
    <property type="entry name" value="twin_helix"/>
    <property type="match status" value="1"/>
</dbReference>
<feature type="transmembrane region" description="Helical" evidence="1">
    <location>
        <begin position="38"/>
        <end position="62"/>
    </location>
</feature>
<comment type="caution">
    <text evidence="2">The sequence shown here is derived from an EMBL/GenBank/DDBJ whole genome shotgun (WGS) entry which is preliminary data.</text>
</comment>
<reference evidence="2 3" key="1">
    <citation type="submission" date="2018-07" db="EMBL/GenBank/DDBJ databases">
        <title>Genomic Encyclopedia of Type Strains, Phase IV (KMG-IV): sequencing the most valuable type-strain genomes for metagenomic binning, comparative biology and taxonomic classification.</title>
        <authorList>
            <person name="Goeker M."/>
        </authorList>
    </citation>
    <scope>NUCLEOTIDE SEQUENCE [LARGE SCALE GENOMIC DNA]</scope>
    <source>
        <strain evidence="2 3">DSM 26407</strain>
    </source>
</reference>
<evidence type="ECO:0000256" key="1">
    <source>
        <dbReference type="SAM" id="Phobius"/>
    </source>
</evidence>
<keyword evidence="1" id="KW-0472">Membrane</keyword>
<evidence type="ECO:0000313" key="3">
    <source>
        <dbReference type="Proteomes" id="UP000252707"/>
    </source>
</evidence>
<accession>A0A369CDM4</accession>
<sequence>MLFKAVLLLLLAGILLSLASGLFFLVRDRDDSRRTVRALTVRIVLSLALFVLLLAGFAGGLITPHGLLPQPPTAAGGR</sequence>